<gene>
    <name evidence="1" type="ORF">GCM10007416_17100</name>
</gene>
<reference evidence="2" key="1">
    <citation type="journal article" date="2019" name="Int. J. Syst. Evol. Microbiol.">
        <title>The Global Catalogue of Microorganisms (GCM) 10K type strain sequencing project: providing services to taxonomists for standard genome sequencing and annotation.</title>
        <authorList>
            <consortium name="The Broad Institute Genomics Platform"/>
            <consortium name="The Broad Institute Genome Sequencing Center for Infectious Disease"/>
            <person name="Wu L."/>
            <person name="Ma J."/>
        </authorList>
    </citation>
    <scope>NUCLEOTIDE SEQUENCE [LARGE SCALE GENOMIC DNA]</scope>
    <source>
        <strain evidence="2">CGMCC 1.12404</strain>
    </source>
</reference>
<name>A0ABQ1GIL9_9BACL</name>
<comment type="caution">
    <text evidence="1">The sequence shown here is derived from an EMBL/GenBank/DDBJ whole genome shotgun (WGS) entry which is preliminary data.</text>
</comment>
<organism evidence="1 2">
    <name type="scientific">Kroppenstedtia guangzhouensis</name>
    <dbReference type="NCBI Taxonomy" id="1274356"/>
    <lineage>
        <taxon>Bacteria</taxon>
        <taxon>Bacillati</taxon>
        <taxon>Bacillota</taxon>
        <taxon>Bacilli</taxon>
        <taxon>Bacillales</taxon>
        <taxon>Thermoactinomycetaceae</taxon>
        <taxon>Kroppenstedtia</taxon>
    </lineage>
</organism>
<dbReference type="RefSeq" id="WP_188431861.1">
    <property type="nucleotide sequence ID" value="NZ_BMEX01000004.1"/>
</dbReference>
<evidence type="ECO:0000313" key="1">
    <source>
        <dbReference type="EMBL" id="GGA44524.1"/>
    </source>
</evidence>
<accession>A0ABQ1GIL9</accession>
<protein>
    <recommendedName>
        <fullName evidence="3">Tox-REase-5 domain-containing protein</fullName>
    </recommendedName>
</protein>
<proteinExistence type="predicted"/>
<dbReference type="Proteomes" id="UP000617979">
    <property type="component" value="Unassembled WGS sequence"/>
</dbReference>
<dbReference type="EMBL" id="BMEX01000004">
    <property type="protein sequence ID" value="GGA44524.1"/>
    <property type="molecule type" value="Genomic_DNA"/>
</dbReference>
<evidence type="ECO:0000313" key="2">
    <source>
        <dbReference type="Proteomes" id="UP000617979"/>
    </source>
</evidence>
<sequence length="107" mass="12488">MDDYHKRIGWGEREVEVTINGHTRVLDIADLKNQRAIEHKTRTGETPRSGYFSLTEEIKWEVERDAMLVKEDWDITWVFEDARASQPLLEAIREAGIKYKIIEKGGT</sequence>
<evidence type="ECO:0008006" key="3">
    <source>
        <dbReference type="Google" id="ProtNLM"/>
    </source>
</evidence>
<keyword evidence="2" id="KW-1185">Reference proteome</keyword>